<dbReference type="SUPFAM" id="SSF54826">
    <property type="entry name" value="Enolase N-terminal domain-like"/>
    <property type="match status" value="1"/>
</dbReference>
<dbReference type="InterPro" id="IPR000073">
    <property type="entry name" value="AB_hydrolase_1"/>
</dbReference>
<dbReference type="Gene3D" id="3.40.50.1220">
    <property type="entry name" value="TPP-binding domain"/>
    <property type="match status" value="1"/>
</dbReference>
<dbReference type="PANTHER" id="PTHR42916:SF1">
    <property type="entry name" value="PROTEIN PHYLLO, CHLOROPLASTIC"/>
    <property type="match status" value="1"/>
</dbReference>
<gene>
    <name evidence="8" type="ORF">RND71_008655</name>
</gene>
<dbReference type="NCBIfam" id="TIGR01927">
    <property type="entry name" value="menC_gam_Gplu"/>
    <property type="match status" value="1"/>
</dbReference>
<dbReference type="InterPro" id="IPR013342">
    <property type="entry name" value="Mandelate_racemase_C"/>
</dbReference>
<accession>A0AAE1VQX5</accession>
<proteinExistence type="inferred from homology"/>
<evidence type="ECO:0000256" key="5">
    <source>
        <dbReference type="ARBA" id="ARBA00023211"/>
    </source>
</evidence>
<organism evidence="8 9">
    <name type="scientific">Anisodus tanguticus</name>
    <dbReference type="NCBI Taxonomy" id="243964"/>
    <lineage>
        <taxon>Eukaryota</taxon>
        <taxon>Viridiplantae</taxon>
        <taxon>Streptophyta</taxon>
        <taxon>Embryophyta</taxon>
        <taxon>Tracheophyta</taxon>
        <taxon>Spermatophyta</taxon>
        <taxon>Magnoliopsida</taxon>
        <taxon>eudicotyledons</taxon>
        <taxon>Gunneridae</taxon>
        <taxon>Pentapetalae</taxon>
        <taxon>asterids</taxon>
        <taxon>lamiids</taxon>
        <taxon>Solanales</taxon>
        <taxon>Solanaceae</taxon>
        <taxon>Solanoideae</taxon>
        <taxon>Hyoscyameae</taxon>
        <taxon>Anisodus</taxon>
    </lineage>
</organism>
<dbReference type="InterPro" id="IPR004433">
    <property type="entry name" value="MenaQ_synth_MenD"/>
</dbReference>
<dbReference type="CDD" id="cd02009">
    <property type="entry name" value="TPP_SHCHC_synthase"/>
    <property type="match status" value="1"/>
</dbReference>
<dbReference type="GO" id="GO:0009234">
    <property type="term" value="P:menaquinone biosynthetic process"/>
    <property type="evidence" value="ECO:0007669"/>
    <property type="project" value="InterPro"/>
</dbReference>
<dbReference type="InterPro" id="IPR029065">
    <property type="entry name" value="Enolase_C-like"/>
</dbReference>
<dbReference type="Gene3D" id="3.40.50.1820">
    <property type="entry name" value="alpha/beta hydrolase"/>
    <property type="match status" value="1"/>
</dbReference>
<dbReference type="GO" id="GO:0070204">
    <property type="term" value="F:2-succinyl-5-enolpyruvyl-6-hydroxy-3-cyclohexene-1-carboxylic-acid synthase activity"/>
    <property type="evidence" value="ECO:0007669"/>
    <property type="project" value="InterPro"/>
</dbReference>
<evidence type="ECO:0000313" key="9">
    <source>
        <dbReference type="Proteomes" id="UP001291623"/>
    </source>
</evidence>
<evidence type="ECO:0000256" key="2">
    <source>
        <dbReference type="ARBA" id="ARBA00022723"/>
    </source>
</evidence>
<dbReference type="GO" id="GO:0030976">
    <property type="term" value="F:thiamine pyrophosphate binding"/>
    <property type="evidence" value="ECO:0007669"/>
    <property type="project" value="InterPro"/>
</dbReference>
<keyword evidence="9" id="KW-1185">Reference proteome</keyword>
<dbReference type="NCBIfam" id="TIGR00173">
    <property type="entry name" value="menD"/>
    <property type="match status" value="1"/>
</dbReference>
<evidence type="ECO:0000256" key="1">
    <source>
        <dbReference type="ARBA" id="ARBA00022679"/>
    </source>
</evidence>
<dbReference type="Gene3D" id="3.20.20.120">
    <property type="entry name" value="Enolase-like C-terminal domain"/>
    <property type="match status" value="1"/>
</dbReference>
<evidence type="ECO:0000256" key="4">
    <source>
        <dbReference type="ARBA" id="ARBA00023052"/>
    </source>
</evidence>
<dbReference type="SUPFAM" id="SSF53474">
    <property type="entry name" value="alpha/beta-Hydrolases"/>
    <property type="match status" value="1"/>
</dbReference>
<dbReference type="GO" id="GO:0016787">
    <property type="term" value="F:hydrolase activity"/>
    <property type="evidence" value="ECO:0007669"/>
    <property type="project" value="UniProtKB-ARBA"/>
</dbReference>
<dbReference type="SUPFAM" id="SSF52467">
    <property type="entry name" value="DHS-like NAD/FAD-binding domain"/>
    <property type="match status" value="1"/>
</dbReference>
<dbReference type="PANTHER" id="PTHR42916">
    <property type="entry name" value="2-SUCCINYL-5-ENOLPYRUVYL-6-HYDROXY-3-CYCLOHEXENE-1-CARBOXYLATE SYNTHASE"/>
    <property type="match status" value="1"/>
</dbReference>
<dbReference type="GO" id="GO:0046872">
    <property type="term" value="F:metal ion binding"/>
    <property type="evidence" value="ECO:0007669"/>
    <property type="project" value="UniProtKB-KW"/>
</dbReference>
<dbReference type="SUPFAM" id="SSF51604">
    <property type="entry name" value="Enolase C-terminal domain-like"/>
    <property type="match status" value="1"/>
</dbReference>
<dbReference type="PROSITE" id="PS00909">
    <property type="entry name" value="MR_MLE_2"/>
    <property type="match status" value="1"/>
</dbReference>
<dbReference type="InterPro" id="IPR029035">
    <property type="entry name" value="DHS-like_NAD/FAD-binding_dom"/>
</dbReference>
<evidence type="ECO:0000259" key="7">
    <source>
        <dbReference type="SMART" id="SM00922"/>
    </source>
</evidence>
<keyword evidence="4" id="KW-0786">Thiamine pyrophosphate</keyword>
<sequence>MSLTGTHTFPFCPSLPIRRTIISLTNYNHHTSRRFTPHRIFKTPNFQVIRCSMREHKILEPEDAALLISTCITRTLSPALTLEQGLEKIKEAVEELKAKTPCCSSGMFRFQVAVPPSAKSLNWFCCQPESSGVFPQFFLSKERENPSCKSVVLGHTRGIFGIGAAINLKGFSATKKYGESGRCCAVEATPVVAYGFFDLSFDTVSSSIKQEAGSFYFFVPQIELAEFEGASILSTTVAWNDSCICTFKEALQAYESALLQAERNFSSVEDGCCSNHIGATLKEVHIKEGQAQMVYANPHKLFEKHVGPGAVELKDASCYSSQFVARLSSAFAISNNMGLSETTLLPPMVGVRSAYALPSDPTCGISLSEGLLETASLPPKVGVRSAYNLPSPDPPCRITLGMLLLFSSDVHSLRHLQNLCATSASDVHKTQWRQVEHQHNDNTQFICRLKDCANINILWASLIIEECTRLGLTYFCVAPGSRSSPLAIAASTHPTTNCIVCIDERSLAFHAVGYAKSSHKPAVVITSSGTAVSNLHPAVVEASQEFVPLLLLTADRPPELQDVGANQAINQVNHFGPFVRHFLSLPVPTDDISARMVLTSIDSAVHIATSSPRGPVHINCPFREPLENSARTWSPICLIGLDSWMSTSVPFTSYIRVPHSYRCNYGTFLAEALEVIEKSNRGLLLLGAIHHEDDIWAALLLAKHLSWPVVVDILSGLRLRKYFVPFPEFEDRILFIDHLDHMLLSDSVKDWMKADVIIQIGSRITSKRVAQLLECCFPCSYIMVDNHPSRHDPSHIVTHRIQCAIPQFADYLITACTPHISSKWECVLRALNNVAAWDISFLINSEYSLTEPYVAQMILEVIHWESAVFLGNSMPIRDADMYACNSNWVERTQDAALFSSELSCHWVQVAANRGASGIDGLLSTAVGFAVGCNKRVLCVVGDVSFLHDTNGLSFLRQQMLRKPMTIVVNNNRGGAIFSLLPLANMTARSILDQYFYTSHNVSIHNLCMAHGVKHLKVQSKMELRDALLASQMNKEDFVIEVDSTIDANAAFHSTLRKVSQQGVDHAFNSLSKLTVLNSMNDGLIPSKIGKMQYSKYRIQLSSPPTSSSASHISTYHREGFIISLYLEDGNTGYGEVAPLEIHKENLLDVEEQLQFLVHVVEGVNIDHFLPLLKGSFSRWFWHTLGIQPNSIFPSVRFGLEMAILNAIAAREGSSLLNVLCGQTEESTGRSLDVKVCALLDSNGGPNEMAFVAATLVKEGFTAIKLKVARQADPTLDIAIIKEVRKKVGWKIELRADANRSWNYDEAVKFGHSVKDSGLQYIEEPVNDEDDIIKFCEETGLPVALDETINSIRKNHLKVLAKYTHPMIVAFVIKPSVVGGFENAALLARWAHQQGKIAVVSATFESSLGLSALILFSRYVDLLKLDTGRMLNKEENSCIAHGLGTYQWLREDVSRKPLMIGYNPHNGVVVASVTDAGQNLQHFQFNQDAVVRDCTSREVHTYEFVADLEGTSICLNVQEIGKNDDSSVVVFLHGFLGTGGDWIPIMKAISGSARCIAVDLPGHGRSKLLDQVYGLEEPGLSIMAFANILQHLFDSLQCQKVVLVGYSMGARISLYMALRYNDKVAGAVIISGSPGLIDEEARKVRRAKDDFAACSLVSSGLEPFLDAWYSGDFWNSLRTHPHFNKILASRLQHCDLKNLGRVLSDLSVGRQPPLWEDLQRCRVPLQFIVGEKDVKFKNIAQKMCDTMCQSTETMNIPEIVEIPYSGHAAHIENPLPVISAISQFIREVEFKS</sequence>
<dbReference type="EMBL" id="JAVYJV010000004">
    <property type="protein sequence ID" value="KAK4373271.1"/>
    <property type="molecule type" value="Genomic_DNA"/>
</dbReference>
<dbReference type="Pfam" id="PF00561">
    <property type="entry name" value="Abhydrolase_1"/>
    <property type="match status" value="1"/>
</dbReference>
<dbReference type="Proteomes" id="UP001291623">
    <property type="component" value="Unassembled WGS sequence"/>
</dbReference>
<keyword evidence="6" id="KW-0456">Lyase</keyword>
<dbReference type="CDD" id="cd07037">
    <property type="entry name" value="TPP_PYR_MenD"/>
    <property type="match status" value="1"/>
</dbReference>
<protein>
    <recommendedName>
        <fullName evidence="7">Mandelate racemase/muconate lactonizing enzyme C-terminal domain-containing protein</fullName>
    </recommendedName>
</protein>
<dbReference type="GO" id="GO:0009063">
    <property type="term" value="P:amino acid catabolic process"/>
    <property type="evidence" value="ECO:0007669"/>
    <property type="project" value="InterPro"/>
</dbReference>
<evidence type="ECO:0000313" key="8">
    <source>
        <dbReference type="EMBL" id="KAK4373271.1"/>
    </source>
</evidence>
<dbReference type="InterPro" id="IPR029058">
    <property type="entry name" value="AB_hydrolase_fold"/>
</dbReference>
<dbReference type="InterPro" id="IPR029017">
    <property type="entry name" value="Enolase-like_N"/>
</dbReference>
<dbReference type="Gene3D" id="3.30.390.10">
    <property type="entry name" value="Enolase-like, N-terminal domain"/>
    <property type="match status" value="1"/>
</dbReference>
<keyword evidence="5" id="KW-0464">Manganese</keyword>
<keyword evidence="1" id="KW-0808">Transferase</keyword>
<dbReference type="Pfam" id="PF02775">
    <property type="entry name" value="TPP_enzyme_C"/>
    <property type="match status" value="1"/>
</dbReference>
<dbReference type="Pfam" id="PF16582">
    <property type="entry name" value="TPP_enzyme_M_2"/>
    <property type="match status" value="1"/>
</dbReference>
<reference evidence="8" key="1">
    <citation type="submission" date="2023-12" db="EMBL/GenBank/DDBJ databases">
        <title>Genome assembly of Anisodus tanguticus.</title>
        <authorList>
            <person name="Wang Y.-J."/>
        </authorList>
    </citation>
    <scope>NUCLEOTIDE SEQUENCE</scope>
    <source>
        <strain evidence="8">KB-2021</strain>
        <tissue evidence="8">Leaf</tissue>
    </source>
</reference>
<dbReference type="InterPro" id="IPR036849">
    <property type="entry name" value="Enolase-like_C_sf"/>
</dbReference>
<keyword evidence="3" id="KW-0460">Magnesium</keyword>
<dbReference type="Pfam" id="PF13378">
    <property type="entry name" value="MR_MLE_C"/>
    <property type="match status" value="1"/>
</dbReference>
<dbReference type="SFLD" id="SFLDS00001">
    <property type="entry name" value="Enolase"/>
    <property type="match status" value="1"/>
</dbReference>
<name>A0AAE1VQX5_9SOLA</name>
<evidence type="ECO:0000256" key="3">
    <source>
        <dbReference type="ARBA" id="ARBA00022842"/>
    </source>
</evidence>
<dbReference type="SMART" id="SM00922">
    <property type="entry name" value="MR_MLE"/>
    <property type="match status" value="1"/>
</dbReference>
<dbReference type="SFLD" id="SFLDF00009">
    <property type="entry name" value="o-succinylbenzoate_synthase"/>
    <property type="match status" value="1"/>
</dbReference>
<dbReference type="SUPFAM" id="SSF52518">
    <property type="entry name" value="Thiamin diphosphate-binding fold (THDP-binding)"/>
    <property type="match status" value="2"/>
</dbReference>
<keyword evidence="2" id="KW-0479">Metal-binding</keyword>
<dbReference type="InterPro" id="IPR012001">
    <property type="entry name" value="Thiamin_PyroP_enz_TPP-bd_dom"/>
</dbReference>
<dbReference type="GO" id="GO:0016829">
    <property type="term" value="F:lyase activity"/>
    <property type="evidence" value="ECO:0007669"/>
    <property type="project" value="UniProtKB-KW"/>
</dbReference>
<dbReference type="HAMAP" id="MF_01659">
    <property type="entry name" value="MenD"/>
    <property type="match status" value="1"/>
</dbReference>
<comment type="caution">
    <text evidence="8">The sequence shown here is derived from an EMBL/GenBank/DDBJ whole genome shotgun (WGS) entry which is preliminary data.</text>
</comment>
<dbReference type="InterPro" id="IPR032264">
    <property type="entry name" value="MenD_middle"/>
</dbReference>
<dbReference type="InterPro" id="IPR018110">
    <property type="entry name" value="Mandel_Rmase/mucon_lact_enz_CS"/>
</dbReference>
<feature type="domain" description="Mandelate racemase/muconate lactonizing enzyme C-terminal" evidence="7">
    <location>
        <begin position="1245"/>
        <end position="1341"/>
    </location>
</feature>
<dbReference type="Gene3D" id="3.40.50.970">
    <property type="match status" value="2"/>
</dbReference>
<dbReference type="SFLD" id="SFLDG00180">
    <property type="entry name" value="muconate_cycloisomerase"/>
    <property type="match status" value="1"/>
</dbReference>
<dbReference type="InterPro" id="IPR029061">
    <property type="entry name" value="THDP-binding"/>
</dbReference>
<dbReference type="InterPro" id="IPR011766">
    <property type="entry name" value="TPP_enzyme_TPP-bd"/>
</dbReference>
<evidence type="ECO:0000256" key="6">
    <source>
        <dbReference type="ARBA" id="ARBA00023239"/>
    </source>
</evidence>
<dbReference type="Pfam" id="PF02776">
    <property type="entry name" value="TPP_enzyme_N"/>
    <property type="match status" value="1"/>
</dbReference>